<evidence type="ECO:0000313" key="5">
    <source>
        <dbReference type="EMBL" id="TWU38969.1"/>
    </source>
</evidence>
<keyword evidence="1" id="KW-0067">ATP-binding</keyword>
<dbReference type="InterPro" id="IPR025758">
    <property type="entry name" value="Fic/DOC_N"/>
</dbReference>
<evidence type="ECO:0000259" key="4">
    <source>
        <dbReference type="PROSITE" id="PS51459"/>
    </source>
</evidence>
<feature type="binding site" evidence="3">
    <location>
        <begin position="214"/>
        <end position="221"/>
    </location>
    <ligand>
        <name>ATP</name>
        <dbReference type="ChEBI" id="CHEBI:30616"/>
    </ligand>
</feature>
<dbReference type="InterPro" id="IPR040198">
    <property type="entry name" value="Fido_containing"/>
</dbReference>
<dbReference type="Proteomes" id="UP000315471">
    <property type="component" value="Unassembled WGS sequence"/>
</dbReference>
<evidence type="ECO:0000313" key="6">
    <source>
        <dbReference type="Proteomes" id="UP000315471"/>
    </source>
</evidence>
<dbReference type="AlphaFoldDB" id="A0A5C6DVW8"/>
<feature type="active site" evidence="2">
    <location>
        <position position="210"/>
    </location>
</feature>
<evidence type="ECO:0000256" key="3">
    <source>
        <dbReference type="PIRSR" id="PIRSR640198-2"/>
    </source>
</evidence>
<feature type="domain" description="Fido" evidence="4">
    <location>
        <begin position="123"/>
        <end position="274"/>
    </location>
</feature>
<feature type="binding site" evidence="3">
    <location>
        <begin position="252"/>
        <end position="253"/>
    </location>
    <ligand>
        <name>ATP</name>
        <dbReference type="ChEBI" id="CHEBI:30616"/>
    </ligand>
</feature>
<dbReference type="Pfam" id="PF02661">
    <property type="entry name" value="Fic"/>
    <property type="match status" value="1"/>
</dbReference>
<dbReference type="GO" id="GO:0005524">
    <property type="term" value="F:ATP binding"/>
    <property type="evidence" value="ECO:0007669"/>
    <property type="project" value="UniProtKB-KW"/>
</dbReference>
<dbReference type="PROSITE" id="PS51459">
    <property type="entry name" value="FIDO"/>
    <property type="match status" value="1"/>
</dbReference>
<dbReference type="PANTHER" id="PTHR13504:SF38">
    <property type="entry name" value="FIDO DOMAIN-CONTAINING PROTEIN"/>
    <property type="match status" value="1"/>
</dbReference>
<gene>
    <name evidence="5" type="ORF">Q31b_40470</name>
</gene>
<dbReference type="InterPro" id="IPR026287">
    <property type="entry name" value="SoFic-like"/>
</dbReference>
<dbReference type="EC" id="2.7.7.-" evidence="5"/>
<feature type="binding site" evidence="1">
    <location>
        <position position="210"/>
    </location>
    <ligand>
        <name>ATP</name>
        <dbReference type="ChEBI" id="CHEBI:30616"/>
    </ligand>
</feature>
<dbReference type="PIRSF" id="PIRSF038925">
    <property type="entry name" value="AMP-prot_trans"/>
    <property type="match status" value="1"/>
</dbReference>
<dbReference type="Pfam" id="PF13784">
    <property type="entry name" value="Fic_N"/>
    <property type="match status" value="1"/>
</dbReference>
<dbReference type="InterPro" id="IPR003812">
    <property type="entry name" value="Fido"/>
</dbReference>
<comment type="caution">
    <text evidence="5">The sequence shown here is derived from an EMBL/GenBank/DDBJ whole genome shotgun (WGS) entry which is preliminary data.</text>
</comment>
<dbReference type="PANTHER" id="PTHR13504">
    <property type="entry name" value="FIDO DOMAIN-CONTAINING PROTEIN DDB_G0283145"/>
    <property type="match status" value="1"/>
</dbReference>
<keyword evidence="5" id="KW-0808">Transferase</keyword>
<keyword evidence="1" id="KW-0547">Nucleotide-binding</keyword>
<evidence type="ECO:0000256" key="2">
    <source>
        <dbReference type="PIRSR" id="PIRSR640198-1"/>
    </source>
</evidence>
<sequence>MRSGSYVKQPTDYRAFIPANLPPDPAINLDAELLKLLSDADRALGRLDGVATVLPNPDLFVAMFVRQEAVLSSQIEGTQSTLQDILAYEADSEQTTQPGDVEEVVNYVAAMNHGLRRLPELPLSLRLMKEIHEKLLHGVRGSEWSPGDFRKSQNWIGPQGCTLATADFVPPPPHEMMQALDNLEHFIHDRESLPVLIQCGLIHAQFETVHPFLDGNGRVGRLLITFLLCEREILQRPLLYLSYYLKARKAEYYDRLMAIRISGDWESWLKFFLRGVYEVSISATNVARQIMEMREQHRHLISTEITAAANAHKLLDHMFEKPTFSINQAKDVMGCAFATASSVVERLEKMGLLREITGQERNRLYQYQPYVSVFQKLMPAEEEGKSA</sequence>
<accession>A0A5C6DVW8</accession>
<name>A0A5C6DVW8_9BACT</name>
<dbReference type="Gene3D" id="1.10.3290.10">
    <property type="entry name" value="Fido-like domain"/>
    <property type="match status" value="1"/>
</dbReference>
<keyword evidence="5" id="KW-0548">Nucleotidyltransferase</keyword>
<dbReference type="InterPro" id="IPR036597">
    <property type="entry name" value="Fido-like_dom_sf"/>
</dbReference>
<dbReference type="SUPFAM" id="SSF140931">
    <property type="entry name" value="Fic-like"/>
    <property type="match status" value="1"/>
</dbReference>
<dbReference type="OrthoDB" id="9813719at2"/>
<feature type="binding site" evidence="1">
    <location>
        <begin position="215"/>
        <end position="221"/>
    </location>
    <ligand>
        <name>ATP</name>
        <dbReference type="ChEBI" id="CHEBI:30616"/>
    </ligand>
</feature>
<protein>
    <submittedName>
        <fullName evidence="5">Adenosine monophosphate-protein transferase SoFic</fullName>
        <ecNumber evidence="5">2.7.7.-</ecNumber>
    </submittedName>
</protein>
<proteinExistence type="predicted"/>
<keyword evidence="6" id="KW-1185">Reference proteome</keyword>
<feature type="binding site" evidence="1">
    <location>
        <position position="76"/>
    </location>
    <ligand>
        <name>ATP</name>
        <dbReference type="ChEBI" id="CHEBI:30616"/>
    </ligand>
</feature>
<reference evidence="5 6" key="1">
    <citation type="submission" date="2019-02" db="EMBL/GenBank/DDBJ databases">
        <title>Deep-cultivation of Planctomycetes and their phenomic and genomic characterization uncovers novel biology.</title>
        <authorList>
            <person name="Wiegand S."/>
            <person name="Jogler M."/>
            <person name="Boedeker C."/>
            <person name="Pinto D."/>
            <person name="Vollmers J."/>
            <person name="Rivas-Marin E."/>
            <person name="Kohn T."/>
            <person name="Peeters S.H."/>
            <person name="Heuer A."/>
            <person name="Rast P."/>
            <person name="Oberbeckmann S."/>
            <person name="Bunk B."/>
            <person name="Jeske O."/>
            <person name="Meyerdierks A."/>
            <person name="Storesund J.E."/>
            <person name="Kallscheuer N."/>
            <person name="Luecker S."/>
            <person name="Lage O.M."/>
            <person name="Pohl T."/>
            <person name="Merkel B.J."/>
            <person name="Hornburger P."/>
            <person name="Mueller R.-W."/>
            <person name="Bruemmer F."/>
            <person name="Labrenz M."/>
            <person name="Spormann A.M."/>
            <person name="Op Den Camp H."/>
            <person name="Overmann J."/>
            <person name="Amann R."/>
            <person name="Jetten M.S.M."/>
            <person name="Mascher T."/>
            <person name="Medema M.H."/>
            <person name="Devos D.P."/>
            <person name="Kaster A.-K."/>
            <person name="Ovreas L."/>
            <person name="Rohde M."/>
            <person name="Galperin M.Y."/>
            <person name="Jogler C."/>
        </authorList>
    </citation>
    <scope>NUCLEOTIDE SEQUENCE [LARGE SCALE GENOMIC DNA]</scope>
    <source>
        <strain evidence="5 6">Q31b</strain>
    </source>
</reference>
<feature type="binding site" evidence="1">
    <location>
        <position position="252"/>
    </location>
    <ligand>
        <name>ATP</name>
        <dbReference type="ChEBI" id="CHEBI:30616"/>
    </ligand>
</feature>
<organism evidence="5 6">
    <name type="scientific">Novipirellula aureliae</name>
    <dbReference type="NCBI Taxonomy" id="2527966"/>
    <lineage>
        <taxon>Bacteria</taxon>
        <taxon>Pseudomonadati</taxon>
        <taxon>Planctomycetota</taxon>
        <taxon>Planctomycetia</taxon>
        <taxon>Pirellulales</taxon>
        <taxon>Pirellulaceae</taxon>
        <taxon>Novipirellula</taxon>
    </lineage>
</organism>
<dbReference type="GO" id="GO:0016779">
    <property type="term" value="F:nucleotidyltransferase activity"/>
    <property type="evidence" value="ECO:0007669"/>
    <property type="project" value="UniProtKB-KW"/>
</dbReference>
<evidence type="ECO:0000256" key="1">
    <source>
        <dbReference type="PIRSR" id="PIRSR038925-1"/>
    </source>
</evidence>
<dbReference type="EMBL" id="SJPY01000006">
    <property type="protein sequence ID" value="TWU38969.1"/>
    <property type="molecule type" value="Genomic_DNA"/>
</dbReference>
<dbReference type="RefSeq" id="WP_146601252.1">
    <property type="nucleotide sequence ID" value="NZ_SJPY01000006.1"/>
</dbReference>